<protein>
    <submittedName>
        <fullName evidence="2">YusW family protein</fullName>
    </submittedName>
</protein>
<dbReference type="Proteomes" id="UP001280629">
    <property type="component" value="Unassembled WGS sequence"/>
</dbReference>
<evidence type="ECO:0000256" key="1">
    <source>
        <dbReference type="SAM" id="SignalP"/>
    </source>
</evidence>
<evidence type="ECO:0000313" key="2">
    <source>
        <dbReference type="EMBL" id="MDW0108556.1"/>
    </source>
</evidence>
<dbReference type="PROSITE" id="PS51257">
    <property type="entry name" value="PROKAR_LIPOPROTEIN"/>
    <property type="match status" value="1"/>
</dbReference>
<keyword evidence="3" id="KW-1185">Reference proteome</keyword>
<comment type="caution">
    <text evidence="2">The sequence shown here is derived from an EMBL/GenBank/DDBJ whole genome shotgun (WGS) entry which is preliminary data.</text>
</comment>
<name>A0ABU4FV13_9BACL</name>
<reference evidence="2 3" key="1">
    <citation type="submission" date="2023-06" db="EMBL/GenBank/DDBJ databases">
        <title>Sporosarcina sp. nov., isolated from Korean traditional fermented seafood 'Jeotgal'.</title>
        <authorList>
            <person name="Yang A.-I."/>
            <person name="Shin N.-R."/>
        </authorList>
    </citation>
    <scope>NUCLEOTIDE SEQUENCE [LARGE SCALE GENOMIC DNA]</scope>
    <source>
        <strain evidence="2 3">KCTC3840</strain>
    </source>
</reference>
<evidence type="ECO:0000313" key="3">
    <source>
        <dbReference type="Proteomes" id="UP001280629"/>
    </source>
</evidence>
<accession>A0ABU4FV13</accession>
<keyword evidence="1" id="KW-0732">Signal</keyword>
<dbReference type="Pfam" id="PF14039">
    <property type="entry name" value="YusW"/>
    <property type="match status" value="1"/>
</dbReference>
<organism evidence="2 3">
    <name type="scientific">Sporosarcina aquimarina</name>
    <dbReference type="NCBI Taxonomy" id="114975"/>
    <lineage>
        <taxon>Bacteria</taxon>
        <taxon>Bacillati</taxon>
        <taxon>Bacillota</taxon>
        <taxon>Bacilli</taxon>
        <taxon>Bacillales</taxon>
        <taxon>Caryophanaceae</taxon>
        <taxon>Sporosarcina</taxon>
    </lineage>
</organism>
<dbReference type="EMBL" id="JAUBDH010000001">
    <property type="protein sequence ID" value="MDW0108556.1"/>
    <property type="molecule type" value="Genomic_DNA"/>
</dbReference>
<dbReference type="RefSeq" id="WP_317933744.1">
    <property type="nucleotide sequence ID" value="NZ_JAUBDH010000001.1"/>
</dbReference>
<gene>
    <name evidence="2" type="ORF">QT716_00680</name>
</gene>
<dbReference type="InterPro" id="IPR025623">
    <property type="entry name" value="YusW"/>
</dbReference>
<sequence length="156" mass="17884">MNKLLSMGTVMFASMLLVAGCGNMGDNAEKDNREEADIITDQEKEGGNRETGDAYGFNDFNLEIDVNNEDAVDAEYKVEEDFKPEYENKMTKVDLEGAKAMDELDKMFITTNLESNMSGEEARDKILEYYQIDEYSKFELEIEFDDGKKLNYKDQK</sequence>
<feature type="chain" id="PRO_5047101565" evidence="1">
    <location>
        <begin position="20"/>
        <end position="156"/>
    </location>
</feature>
<feature type="signal peptide" evidence="1">
    <location>
        <begin position="1"/>
        <end position="19"/>
    </location>
</feature>
<proteinExistence type="predicted"/>